<gene>
    <name evidence="1" type="ORF">LR394_35755</name>
</gene>
<evidence type="ECO:0008006" key="3">
    <source>
        <dbReference type="Google" id="ProtNLM"/>
    </source>
</evidence>
<dbReference type="EMBL" id="JAJOMB010000028">
    <property type="protein sequence ID" value="MCD5316267.1"/>
    <property type="molecule type" value="Genomic_DNA"/>
</dbReference>
<evidence type="ECO:0000313" key="1">
    <source>
        <dbReference type="EMBL" id="MCD5316267.1"/>
    </source>
</evidence>
<organism evidence="1 2">
    <name type="scientific">Kineosporia babensis</name>
    <dbReference type="NCBI Taxonomy" id="499548"/>
    <lineage>
        <taxon>Bacteria</taxon>
        <taxon>Bacillati</taxon>
        <taxon>Actinomycetota</taxon>
        <taxon>Actinomycetes</taxon>
        <taxon>Kineosporiales</taxon>
        <taxon>Kineosporiaceae</taxon>
        <taxon>Kineosporia</taxon>
    </lineage>
</organism>
<proteinExistence type="predicted"/>
<dbReference type="Proteomes" id="UP001138997">
    <property type="component" value="Unassembled WGS sequence"/>
</dbReference>
<dbReference type="Gene3D" id="3.40.50.1820">
    <property type="entry name" value="alpha/beta hydrolase"/>
    <property type="match status" value="1"/>
</dbReference>
<evidence type="ECO:0000313" key="2">
    <source>
        <dbReference type="Proteomes" id="UP001138997"/>
    </source>
</evidence>
<sequence>MRARYFGVTGAWDNPLRRLSRFDGARFHPVEPGSITAPNVHVFIHGWQPGLRLLERMHAIGDLVPALPAWDPRLVDPLGRSLHSYHAHLLEALTAIGGDHDVLYYSWIDESATDLDVMLAYRSRQATQINGRRLAMALQQSMSAPETRLHLIGHSHGSAVAVHASAALGRRPHQVTLLDAPENGISRLSGAANLIDVVLPRIKPGRDDEHPFVDSYASVFGRPYRRKPGLSDVVDVSLYGGLALKPTFVEAISGAHLYAVDWYALSVREAHRGVGFGWSPLQGADVKGLSSSYHSRRRKRPLVLRRRTDLPRLFGARRKVPMITRPSRITSAEMHLSARSPAAAQVLRIVPGDGLIEFDVEMTGGNGTEQVHLDLDAVPVYVAQARFPVPRSGRYVVLADGAAGEHLLTARLVTEPSADYDESDLPRASITNVSVVSWPDAALGFTFERVAMTTFVTGTVAGTVGTLVAQAGWRLARRGARILIAVARSQR</sequence>
<comment type="caution">
    <text evidence="1">The sequence shown here is derived from an EMBL/GenBank/DDBJ whole genome shotgun (WGS) entry which is preliminary data.</text>
</comment>
<dbReference type="RefSeq" id="WP_231449120.1">
    <property type="nucleotide sequence ID" value="NZ_JAJOMB010000028.1"/>
</dbReference>
<dbReference type="InterPro" id="IPR029058">
    <property type="entry name" value="AB_hydrolase_fold"/>
</dbReference>
<name>A0A9X1NJL1_9ACTN</name>
<protein>
    <recommendedName>
        <fullName evidence="3">Alpha/beta hydrolase</fullName>
    </recommendedName>
</protein>
<accession>A0A9X1NJL1</accession>
<keyword evidence="2" id="KW-1185">Reference proteome</keyword>
<dbReference type="AlphaFoldDB" id="A0A9X1NJL1"/>
<reference evidence="1" key="1">
    <citation type="submission" date="2021-11" db="EMBL/GenBank/DDBJ databases">
        <title>Streptomyces corallinus and Kineosporia corallina sp. nov., two new coral-derived marine actinobacteria.</title>
        <authorList>
            <person name="Buangrab K."/>
            <person name="Sutthacheep M."/>
            <person name="Yeemin T."/>
            <person name="Harunari E."/>
            <person name="Igarashi Y."/>
            <person name="Sripreechasak P."/>
            <person name="Kanchanasin P."/>
            <person name="Tanasupawat S."/>
            <person name="Phongsopitanun W."/>
        </authorList>
    </citation>
    <scope>NUCLEOTIDE SEQUENCE</scope>
    <source>
        <strain evidence="1">JCM 31032</strain>
    </source>
</reference>
<dbReference type="SUPFAM" id="SSF53474">
    <property type="entry name" value="alpha/beta-Hydrolases"/>
    <property type="match status" value="1"/>
</dbReference>